<evidence type="ECO:0000256" key="9">
    <source>
        <dbReference type="HAMAP-Rule" id="MF_01470"/>
    </source>
</evidence>
<evidence type="ECO:0000313" key="13">
    <source>
        <dbReference type="Proteomes" id="UP000093694"/>
    </source>
</evidence>
<keyword evidence="6 9" id="KW-0051">Antiviral defense</keyword>
<comment type="caution">
    <text evidence="10">The sequence shown here is derived from an EMBL/GenBank/DDBJ whole genome shotgun (WGS) entry which is preliminary data.</text>
</comment>
<comment type="function">
    <text evidence="9">CRISPR (clustered regularly interspaced short palindromic repeat), is an adaptive immune system that provides protection against mobile genetic elements (viruses, transposable elements and conjugative plasmids). CRISPR clusters contain spacers, sequences complementary to antecedent mobile elements, and target invading nucleic acids. CRISPR clusters are transcribed and processed into CRISPR RNA (crRNA). Acts as a dsDNA endonuclease. Involved in the integration of spacer DNA into the CRISPR cassette.</text>
</comment>
<reference evidence="10 12" key="1">
    <citation type="journal article" date="2015" name="Biotechnol. Bioeng.">
        <title>Genome sequence and phenotypic characterization of Caulobacter segnis.</title>
        <authorList>
            <person name="Patel S."/>
            <person name="Fletcher B."/>
            <person name="Scott D.C."/>
            <person name="Ely B."/>
        </authorList>
    </citation>
    <scope>NUCLEOTIDE SEQUENCE [LARGE SCALE GENOMIC DNA]</scope>
    <source>
        <strain evidence="10 12">PS02</strain>
    </source>
</reference>
<proteinExistence type="inferred from homology"/>
<feature type="binding site" evidence="9">
    <location>
        <position position="223"/>
    </location>
    <ligand>
        <name>Mn(2+)</name>
        <dbReference type="ChEBI" id="CHEBI:29035"/>
    </ligand>
</feature>
<dbReference type="Proteomes" id="UP000093694">
    <property type="component" value="Unassembled WGS sequence"/>
</dbReference>
<organism evidence="10 12">
    <name type="scientific">Clostridium coskatii</name>
    <dbReference type="NCBI Taxonomy" id="1705578"/>
    <lineage>
        <taxon>Bacteria</taxon>
        <taxon>Bacillati</taxon>
        <taxon>Bacillota</taxon>
        <taxon>Clostridia</taxon>
        <taxon>Eubacteriales</taxon>
        <taxon>Clostridiaceae</taxon>
        <taxon>Clostridium</taxon>
    </lineage>
</organism>
<keyword evidence="4 9" id="KW-0378">Hydrolase</keyword>
<feature type="binding site" evidence="9">
    <location>
        <position position="158"/>
    </location>
    <ligand>
        <name>Mn(2+)</name>
        <dbReference type="ChEBI" id="CHEBI:29035"/>
    </ligand>
</feature>
<keyword evidence="8 9" id="KW-0464">Manganese</keyword>
<dbReference type="GO" id="GO:0046872">
    <property type="term" value="F:metal ion binding"/>
    <property type="evidence" value="ECO:0007669"/>
    <property type="project" value="UniProtKB-UniRule"/>
</dbReference>
<dbReference type="EMBL" id="LROR01000070">
    <property type="protein sequence ID" value="OBR91517.1"/>
    <property type="molecule type" value="Genomic_DNA"/>
</dbReference>
<evidence type="ECO:0000313" key="10">
    <source>
        <dbReference type="EMBL" id="OAA92588.1"/>
    </source>
</evidence>
<evidence type="ECO:0000256" key="7">
    <source>
        <dbReference type="ARBA" id="ARBA00023125"/>
    </source>
</evidence>
<protein>
    <recommendedName>
        <fullName evidence="9">CRISPR-associated endonuclease Cas1</fullName>
        <ecNumber evidence="9">3.1.-.-</ecNumber>
    </recommendedName>
</protein>
<evidence type="ECO:0000256" key="4">
    <source>
        <dbReference type="ARBA" id="ARBA00022801"/>
    </source>
</evidence>
<dbReference type="NCBIfam" id="TIGR00287">
    <property type="entry name" value="cas1"/>
    <property type="match status" value="1"/>
</dbReference>
<comment type="cofactor">
    <cofactor evidence="9">
        <name>Mg(2+)</name>
        <dbReference type="ChEBI" id="CHEBI:18420"/>
    </cofactor>
    <cofactor evidence="9">
        <name>Mn(2+)</name>
        <dbReference type="ChEBI" id="CHEBI:29035"/>
    </cofactor>
</comment>
<sequence>MASGTKYLMSMGELKRKDNSIVFHNEKGNFYLPIESTREIYCMNEITVNSKFLDFAAKAGIVIHFFNYYGYYSGSFYPKESLVSGKVTIKQVEAFLNNRNYIAKSFVRGIGENICQILYHYYRHDKKEVEPTINWIKEKVPEYLEDGNLGIKQILRVEGEIWQRFYENFKYILPEDFIMNKRVKRPPDNPINALISFGNSILYSKTVSQIYNTHLNQTISYLHEPSEGRFSLSLDLSEVFKPVIVYRTIFELVNTKQIQVNKHFDKKYNYCLLNEEGKKIFVQAIEQRFESVFDHKKLKRKISYKTAIRLDGYKLIKYVVEGEEFKPFSLKNMM</sequence>
<dbReference type="Gene3D" id="3.100.10.20">
    <property type="entry name" value="CRISPR-associated endonuclease Cas1, N-terminal domain"/>
    <property type="match status" value="1"/>
</dbReference>
<keyword evidence="5 9" id="KW-0460">Magnesium</keyword>
<evidence type="ECO:0000256" key="2">
    <source>
        <dbReference type="ARBA" id="ARBA00022723"/>
    </source>
</evidence>
<dbReference type="InterPro" id="IPR019858">
    <property type="entry name" value="CRISPR-assoc_Cas1_HMARI/TNEAP"/>
</dbReference>
<evidence type="ECO:0000256" key="6">
    <source>
        <dbReference type="ARBA" id="ARBA00023118"/>
    </source>
</evidence>
<name>A0A166SNZ3_9CLOT</name>
<dbReference type="NCBIfam" id="TIGR03641">
    <property type="entry name" value="cas1_HMARI"/>
    <property type="match status" value="1"/>
</dbReference>
<feature type="binding site" evidence="9">
    <location>
        <position position="238"/>
    </location>
    <ligand>
        <name>Mn(2+)</name>
        <dbReference type="ChEBI" id="CHEBI:29035"/>
    </ligand>
</feature>
<dbReference type="GO" id="GO:0051607">
    <property type="term" value="P:defense response to virus"/>
    <property type="evidence" value="ECO:0007669"/>
    <property type="project" value="UniProtKB-UniRule"/>
</dbReference>
<dbReference type="EC" id="3.1.-.-" evidence="9"/>
<dbReference type="Proteomes" id="UP000077384">
    <property type="component" value="Unassembled WGS sequence"/>
</dbReference>
<accession>A0A166SNZ3</accession>
<keyword evidence="1 9" id="KW-0540">Nuclease</keyword>
<evidence type="ECO:0000256" key="8">
    <source>
        <dbReference type="ARBA" id="ARBA00023211"/>
    </source>
</evidence>
<keyword evidence="13" id="KW-1185">Reference proteome</keyword>
<gene>
    <name evidence="9 10" type="primary">cas1</name>
    <name evidence="11" type="ORF">CLCOS_34370</name>
    <name evidence="10" type="ORF">WX73_00884</name>
</gene>
<dbReference type="AlphaFoldDB" id="A0A166SNZ3"/>
<dbReference type="RefSeq" id="WP_063601505.1">
    <property type="nucleotide sequence ID" value="NZ_LITQ01000019.1"/>
</dbReference>
<comment type="subunit">
    <text evidence="9">Homodimer, forms a heterotetramer with a Cas2 homodimer.</text>
</comment>
<dbReference type="GO" id="GO:0004520">
    <property type="term" value="F:DNA endonuclease activity"/>
    <property type="evidence" value="ECO:0007669"/>
    <property type="project" value="InterPro"/>
</dbReference>
<dbReference type="GO" id="GO:0016787">
    <property type="term" value="F:hydrolase activity"/>
    <property type="evidence" value="ECO:0007669"/>
    <property type="project" value="UniProtKB-KW"/>
</dbReference>
<dbReference type="HAMAP" id="MF_01470">
    <property type="entry name" value="Cas1"/>
    <property type="match status" value="1"/>
</dbReference>
<evidence type="ECO:0000313" key="11">
    <source>
        <dbReference type="EMBL" id="OBR91517.1"/>
    </source>
</evidence>
<dbReference type="EMBL" id="LITQ01000019">
    <property type="protein sequence ID" value="OAA92588.1"/>
    <property type="molecule type" value="Genomic_DNA"/>
</dbReference>
<keyword evidence="2 9" id="KW-0479">Metal-binding</keyword>
<comment type="similarity">
    <text evidence="9">Belongs to the CRISPR-associated endonuclease Cas1 family.</text>
</comment>
<dbReference type="GO" id="GO:0003677">
    <property type="term" value="F:DNA binding"/>
    <property type="evidence" value="ECO:0007669"/>
    <property type="project" value="UniProtKB-KW"/>
</dbReference>
<dbReference type="InterPro" id="IPR002729">
    <property type="entry name" value="CRISPR-assoc_Cas1"/>
</dbReference>
<dbReference type="InterPro" id="IPR042206">
    <property type="entry name" value="CRISPR-assoc_Cas1_C"/>
</dbReference>
<evidence type="ECO:0000256" key="3">
    <source>
        <dbReference type="ARBA" id="ARBA00022759"/>
    </source>
</evidence>
<evidence type="ECO:0000256" key="5">
    <source>
        <dbReference type="ARBA" id="ARBA00022842"/>
    </source>
</evidence>
<dbReference type="PANTHER" id="PTHR43219">
    <property type="entry name" value="CRISPR-ASSOCIATED ENDONUCLEASE CAS1"/>
    <property type="match status" value="1"/>
</dbReference>
<reference evidence="11 13" key="2">
    <citation type="journal article" date="2016" name="Front. Microbiol.">
        <title>Industrial Acetogenic Biocatalysts: A Comparative Metabolic and Genomic Analysis.</title>
        <authorList>
            <person name="Bengelsdorf F."/>
            <person name="Poehlein A."/>
            <person name="Sonja S."/>
            <person name="Erz C."/>
            <person name="Hummel T."/>
            <person name="Hoffmeister S."/>
            <person name="Daniel R."/>
            <person name="Durre P."/>
        </authorList>
    </citation>
    <scope>NUCLEOTIDE SEQUENCE [LARGE SCALE GENOMIC DNA]</scope>
    <source>
        <strain evidence="11 13">PTA-10522</strain>
    </source>
</reference>
<evidence type="ECO:0000313" key="12">
    <source>
        <dbReference type="Proteomes" id="UP000077384"/>
    </source>
</evidence>
<evidence type="ECO:0000256" key="1">
    <source>
        <dbReference type="ARBA" id="ARBA00022722"/>
    </source>
</evidence>
<dbReference type="Pfam" id="PF01867">
    <property type="entry name" value="Cas_Cas1"/>
    <property type="match status" value="1"/>
</dbReference>
<dbReference type="InterPro" id="IPR042211">
    <property type="entry name" value="CRISPR-assoc_Cas1_N"/>
</dbReference>
<dbReference type="PANTHER" id="PTHR43219:SF1">
    <property type="entry name" value="CRISPR-ASSOCIATED ENDONUCLEASE CAS1"/>
    <property type="match status" value="1"/>
</dbReference>
<keyword evidence="3 9" id="KW-0255">Endonuclease</keyword>
<keyword evidence="7 9" id="KW-0238">DNA-binding</keyword>
<dbReference type="PATRIC" id="fig|1705578.3.peg.1269"/>
<dbReference type="Gene3D" id="1.20.120.920">
    <property type="entry name" value="CRISPR-associated endonuclease Cas1, C-terminal domain"/>
    <property type="match status" value="1"/>
</dbReference>
<dbReference type="GO" id="GO:0043571">
    <property type="term" value="P:maintenance of CRISPR repeat elements"/>
    <property type="evidence" value="ECO:0007669"/>
    <property type="project" value="UniProtKB-UniRule"/>
</dbReference>